<dbReference type="InterPro" id="IPR003148">
    <property type="entry name" value="RCK_N"/>
</dbReference>
<dbReference type="Pfam" id="PF02080">
    <property type="entry name" value="TrkA_C"/>
    <property type="match status" value="1"/>
</dbReference>
<reference evidence="11 12" key="1">
    <citation type="submission" date="2020-06" db="EMBL/GenBank/DDBJ databases">
        <title>High-quality draft genome of sulfate reducer Desulfobacter latus type strain AcrS2 isolated from marine sediment.</title>
        <authorList>
            <person name="Hoppe M."/>
            <person name="Larsen C.K."/>
            <person name="Marshall I.P.G."/>
            <person name="Schramm A."/>
            <person name="Marietou A.G."/>
        </authorList>
    </citation>
    <scope>NUCLEOTIDE SEQUENCE [LARGE SCALE GENOMIC DNA]</scope>
    <source>
        <strain evidence="11 12">AcRS2</strain>
    </source>
</reference>
<feature type="transmembrane region" description="Helical" evidence="8">
    <location>
        <begin position="84"/>
        <end position="103"/>
    </location>
</feature>
<dbReference type="Gene3D" id="1.20.1530.20">
    <property type="match status" value="1"/>
</dbReference>
<evidence type="ECO:0000256" key="6">
    <source>
        <dbReference type="ARBA" id="ARBA00022989"/>
    </source>
</evidence>
<evidence type="ECO:0000256" key="2">
    <source>
        <dbReference type="ARBA" id="ARBA00005551"/>
    </source>
</evidence>
<keyword evidence="4" id="KW-0406">Ion transport</keyword>
<comment type="similarity">
    <text evidence="2">Belongs to the monovalent cation:proton antiporter 2 (CPA2) transporter (TC 2.A.37) family.</text>
</comment>
<keyword evidence="5 8" id="KW-0812">Transmembrane</keyword>
<dbReference type="InterPro" id="IPR006037">
    <property type="entry name" value="RCK_C"/>
</dbReference>
<sequence>MGIAADIAIIVVAGLIGGLAAQRLKQPLILGYILVGVMVGPFTGGVTISNIHDIELLAEIGVALLLFALGLEFSLKELKPVARIALIGTPIQMLLSILLGFGIGKMFNWSFTDALWFGGLIALSSTMVILKTLMSQGRMGTLSSRVMIGMLIVQDLAVVPLMIILPKLNQLEAGIPALGWAALKAATFLFLMIFIGTRLIPKLLAYIARHNSRELFLLAITAIGLGVGYGTYLFGLSFAFGAFIAGMVLSESDYGHQALSDIIPLRDIFGLLFFVSVGMLLDPVFLIRNWQIILIVVLFVSLGKGIIFSALSRIFGYGNVIPLALGLGMFQVGEFSFVLARVGIATHSISNDLYCLILATAIVTMVLTPLVSGLTTPLYRLRQRMFKKEPVQTINLPDTDLHNHVIIAGGGRIGFYVGQVLQRLDLAFIIIEIDYRRVTHVKSMGFPVIYGDVTRDVVLEAAKVKEANLVLITTPRLDVTGTVCDQVRHSNPHVNIVARAEGIEQMQALHDQGIQEVIQPEFEAGLQFTRQALLYLNIPATDIQEYTEAFRRELYAPFFNMPRGDQTLFQLQKVCDLLELNWIKLMADSPVIGRTIKELNLRTKIGISVVGVMHDGELHPNPNADFQFNPGDLVAVMGNARQLAEFHTLISPPQ</sequence>
<proteinExistence type="inferred from homology"/>
<dbReference type="GO" id="GO:0006813">
    <property type="term" value="P:potassium ion transport"/>
    <property type="evidence" value="ECO:0007669"/>
    <property type="project" value="UniProtKB-KW"/>
</dbReference>
<evidence type="ECO:0000256" key="3">
    <source>
        <dbReference type="ARBA" id="ARBA00022448"/>
    </source>
</evidence>
<gene>
    <name evidence="11" type="ORF">HXW94_02110</name>
</gene>
<feature type="transmembrane region" description="Helical" evidence="8">
    <location>
        <begin position="177"/>
        <end position="195"/>
    </location>
</feature>
<dbReference type="Proteomes" id="UP000553343">
    <property type="component" value="Unassembled WGS sequence"/>
</dbReference>
<evidence type="ECO:0000313" key="11">
    <source>
        <dbReference type="EMBL" id="NWH03795.1"/>
    </source>
</evidence>
<feature type="domain" description="RCK C-terminal" evidence="10">
    <location>
        <begin position="566"/>
        <end position="652"/>
    </location>
</feature>
<feature type="transmembrane region" description="Helical" evidence="8">
    <location>
        <begin position="268"/>
        <end position="286"/>
    </location>
</feature>
<keyword evidence="3" id="KW-0813">Transport</keyword>
<evidence type="ECO:0000313" key="12">
    <source>
        <dbReference type="Proteomes" id="UP000553343"/>
    </source>
</evidence>
<evidence type="ECO:0000256" key="7">
    <source>
        <dbReference type="ARBA" id="ARBA00023136"/>
    </source>
</evidence>
<comment type="subcellular location">
    <subcellularLocation>
        <location evidence="1">Membrane</location>
        <topology evidence="1">Multi-pass membrane protein</topology>
    </subcellularLocation>
</comment>
<keyword evidence="7 8" id="KW-0472">Membrane</keyword>
<dbReference type="SUPFAM" id="SSF116726">
    <property type="entry name" value="TrkA C-terminal domain-like"/>
    <property type="match status" value="1"/>
</dbReference>
<dbReference type="InterPro" id="IPR036291">
    <property type="entry name" value="NAD(P)-bd_dom_sf"/>
</dbReference>
<dbReference type="GO" id="GO:1902600">
    <property type="term" value="P:proton transmembrane transport"/>
    <property type="evidence" value="ECO:0007669"/>
    <property type="project" value="InterPro"/>
</dbReference>
<keyword evidence="4" id="KW-0633">Potassium transport</keyword>
<keyword evidence="6 8" id="KW-1133">Transmembrane helix</keyword>
<dbReference type="GO" id="GO:0016020">
    <property type="term" value="C:membrane"/>
    <property type="evidence" value="ECO:0007669"/>
    <property type="project" value="UniProtKB-SubCell"/>
</dbReference>
<evidence type="ECO:0000259" key="10">
    <source>
        <dbReference type="PROSITE" id="PS51202"/>
    </source>
</evidence>
<feature type="domain" description="RCK N-terminal" evidence="9">
    <location>
        <begin position="402"/>
        <end position="518"/>
    </location>
</feature>
<comment type="caution">
    <text evidence="11">The sequence shown here is derived from an EMBL/GenBank/DDBJ whole genome shotgun (WGS) entry which is preliminary data.</text>
</comment>
<dbReference type="InterPro" id="IPR036721">
    <property type="entry name" value="RCK_C_sf"/>
</dbReference>
<accession>A0A850T4M8</accession>
<keyword evidence="12" id="KW-1185">Reference proteome</keyword>
<dbReference type="GO" id="GO:0008324">
    <property type="term" value="F:monoatomic cation transmembrane transporter activity"/>
    <property type="evidence" value="ECO:0007669"/>
    <property type="project" value="InterPro"/>
</dbReference>
<dbReference type="Gene3D" id="3.30.70.1450">
    <property type="entry name" value="Regulator of K+ conductance, C-terminal domain"/>
    <property type="match status" value="1"/>
</dbReference>
<evidence type="ECO:0000256" key="5">
    <source>
        <dbReference type="ARBA" id="ARBA00022692"/>
    </source>
</evidence>
<dbReference type="SUPFAM" id="SSF51735">
    <property type="entry name" value="NAD(P)-binding Rossmann-fold domains"/>
    <property type="match status" value="1"/>
</dbReference>
<feature type="transmembrane region" description="Helical" evidence="8">
    <location>
        <begin position="321"/>
        <end position="342"/>
    </location>
</feature>
<organism evidence="11 12">
    <name type="scientific">Desulfobacter latus</name>
    <dbReference type="NCBI Taxonomy" id="2292"/>
    <lineage>
        <taxon>Bacteria</taxon>
        <taxon>Pseudomonadati</taxon>
        <taxon>Thermodesulfobacteriota</taxon>
        <taxon>Desulfobacteria</taxon>
        <taxon>Desulfobacterales</taxon>
        <taxon>Desulfobacteraceae</taxon>
        <taxon>Desulfobacter</taxon>
    </lineage>
</organism>
<feature type="transmembrane region" description="Helical" evidence="8">
    <location>
        <begin position="29"/>
        <end position="48"/>
    </location>
</feature>
<keyword evidence="4" id="KW-0630">Potassium</keyword>
<feature type="transmembrane region" description="Helical" evidence="8">
    <location>
        <begin position="354"/>
        <end position="379"/>
    </location>
</feature>
<dbReference type="RefSeq" id="WP_178365243.1">
    <property type="nucleotide sequence ID" value="NZ_JACADJ010000004.1"/>
</dbReference>
<feature type="transmembrane region" description="Helical" evidence="8">
    <location>
        <begin position="215"/>
        <end position="248"/>
    </location>
</feature>
<protein>
    <submittedName>
        <fullName evidence="11">Cation:proton antiporter</fullName>
    </submittedName>
</protein>
<dbReference type="Pfam" id="PF00999">
    <property type="entry name" value="Na_H_Exchanger"/>
    <property type="match status" value="1"/>
</dbReference>
<dbReference type="PANTHER" id="PTHR42751">
    <property type="entry name" value="SODIUM/HYDROGEN EXCHANGER FAMILY/TRKA DOMAIN PROTEIN"/>
    <property type="match status" value="1"/>
</dbReference>
<evidence type="ECO:0000256" key="8">
    <source>
        <dbReference type="SAM" id="Phobius"/>
    </source>
</evidence>
<name>A0A850T4M8_9BACT</name>
<dbReference type="InterPro" id="IPR038770">
    <property type="entry name" value="Na+/solute_symporter_sf"/>
</dbReference>
<dbReference type="Gene3D" id="3.40.50.720">
    <property type="entry name" value="NAD(P)-binding Rossmann-like Domain"/>
    <property type="match status" value="1"/>
</dbReference>
<dbReference type="GO" id="GO:0015297">
    <property type="term" value="F:antiporter activity"/>
    <property type="evidence" value="ECO:0007669"/>
    <property type="project" value="InterPro"/>
</dbReference>
<feature type="transmembrane region" description="Helical" evidence="8">
    <location>
        <begin position="146"/>
        <end position="165"/>
    </location>
</feature>
<feature type="transmembrane region" description="Helical" evidence="8">
    <location>
        <begin position="6"/>
        <end position="22"/>
    </location>
</feature>
<dbReference type="Pfam" id="PF02254">
    <property type="entry name" value="TrkA_N"/>
    <property type="match status" value="1"/>
</dbReference>
<dbReference type="InterPro" id="IPR006153">
    <property type="entry name" value="Cation/H_exchanger_TM"/>
</dbReference>
<feature type="transmembrane region" description="Helical" evidence="8">
    <location>
        <begin position="54"/>
        <end position="72"/>
    </location>
</feature>
<dbReference type="AlphaFoldDB" id="A0A850T4M8"/>
<dbReference type="PROSITE" id="PS51201">
    <property type="entry name" value="RCK_N"/>
    <property type="match status" value="1"/>
</dbReference>
<feature type="transmembrane region" description="Helical" evidence="8">
    <location>
        <begin position="293"/>
        <end position="315"/>
    </location>
</feature>
<dbReference type="EMBL" id="JACADJ010000004">
    <property type="protein sequence ID" value="NWH03795.1"/>
    <property type="molecule type" value="Genomic_DNA"/>
</dbReference>
<evidence type="ECO:0000256" key="4">
    <source>
        <dbReference type="ARBA" id="ARBA00022538"/>
    </source>
</evidence>
<evidence type="ECO:0000259" key="9">
    <source>
        <dbReference type="PROSITE" id="PS51201"/>
    </source>
</evidence>
<feature type="transmembrane region" description="Helical" evidence="8">
    <location>
        <begin position="115"/>
        <end position="134"/>
    </location>
</feature>
<dbReference type="PROSITE" id="PS51202">
    <property type="entry name" value="RCK_C"/>
    <property type="match status" value="1"/>
</dbReference>
<evidence type="ECO:0000256" key="1">
    <source>
        <dbReference type="ARBA" id="ARBA00004141"/>
    </source>
</evidence>
<dbReference type="PANTHER" id="PTHR42751:SF3">
    <property type="entry name" value="SODIUM_GLUTAMATE SYMPORTER"/>
    <property type="match status" value="1"/>
</dbReference>